<dbReference type="EMBL" id="ML975150">
    <property type="protein sequence ID" value="KAF1816166.1"/>
    <property type="molecule type" value="Genomic_DNA"/>
</dbReference>
<dbReference type="InterPro" id="IPR011989">
    <property type="entry name" value="ARM-like"/>
</dbReference>
<accession>A0A6G1GE36</accession>
<dbReference type="SUPFAM" id="SSF48371">
    <property type="entry name" value="ARM repeat"/>
    <property type="match status" value="3"/>
</dbReference>
<keyword evidence="5" id="KW-1185">Reference proteome</keyword>
<dbReference type="OrthoDB" id="360653at2759"/>
<feature type="domain" description="U3 small nucleolar RNA-associated protein 20" evidence="3">
    <location>
        <begin position="1672"/>
        <end position="1890"/>
    </location>
</feature>
<dbReference type="PANTHER" id="PTHR17695:SF11">
    <property type="entry name" value="SMALL SUBUNIT PROCESSOME COMPONENT 20 HOMOLOG"/>
    <property type="match status" value="1"/>
</dbReference>
<dbReference type="InterPro" id="IPR016024">
    <property type="entry name" value="ARM-type_fold"/>
</dbReference>
<evidence type="ECO:0000313" key="5">
    <source>
        <dbReference type="Proteomes" id="UP000504638"/>
    </source>
</evidence>
<dbReference type="InterPro" id="IPR011430">
    <property type="entry name" value="UTP20_N"/>
</dbReference>
<evidence type="ECO:0000313" key="6">
    <source>
        <dbReference type="RefSeq" id="XP_033537797.1"/>
    </source>
</evidence>
<feature type="domain" description="U3 small nucleolar RNA-associated protein 20 N-terminal" evidence="2">
    <location>
        <begin position="877"/>
        <end position="1465"/>
    </location>
</feature>
<reference evidence="6" key="2">
    <citation type="submission" date="2020-04" db="EMBL/GenBank/DDBJ databases">
        <authorList>
            <consortium name="NCBI Genome Project"/>
        </authorList>
    </citation>
    <scope>NUCLEOTIDE SEQUENCE</scope>
    <source>
        <strain evidence="6">CBS 781.70</strain>
    </source>
</reference>
<dbReference type="Pfam" id="PF07539">
    <property type="entry name" value="UTP20_N"/>
    <property type="match status" value="1"/>
</dbReference>
<dbReference type="GO" id="GO:0032040">
    <property type="term" value="C:small-subunit processome"/>
    <property type="evidence" value="ECO:0007669"/>
    <property type="project" value="TreeGrafter"/>
</dbReference>
<dbReference type="InterPro" id="IPR052575">
    <property type="entry name" value="SSU_processome_comp_20"/>
</dbReference>
<dbReference type="Proteomes" id="UP000504638">
    <property type="component" value="Unplaced"/>
</dbReference>
<feature type="region of interest" description="Disordered" evidence="1">
    <location>
        <begin position="1"/>
        <end position="29"/>
    </location>
</feature>
<feature type="region of interest" description="Disordered" evidence="1">
    <location>
        <begin position="2380"/>
        <end position="2402"/>
    </location>
</feature>
<evidence type="ECO:0008006" key="7">
    <source>
        <dbReference type="Google" id="ProtNLM"/>
    </source>
</evidence>
<name>A0A6G1GE36_9PEZI</name>
<reference evidence="6" key="3">
    <citation type="submission" date="2025-04" db="UniProtKB">
        <authorList>
            <consortium name="RefSeq"/>
        </authorList>
    </citation>
    <scope>IDENTIFICATION</scope>
    <source>
        <strain evidence="6">CBS 781.70</strain>
    </source>
</reference>
<dbReference type="InterPro" id="IPR046523">
    <property type="entry name" value="UTP20_dom"/>
</dbReference>
<dbReference type="Gene3D" id="1.25.10.10">
    <property type="entry name" value="Leucine-rich Repeat Variant"/>
    <property type="match status" value="2"/>
</dbReference>
<feature type="compositionally biased region" description="Basic residues" evidence="1">
    <location>
        <begin position="1"/>
        <end position="16"/>
    </location>
</feature>
<feature type="compositionally biased region" description="Acidic residues" evidence="1">
    <location>
        <begin position="2383"/>
        <end position="2396"/>
    </location>
</feature>
<dbReference type="PANTHER" id="PTHR17695">
    <property type="entry name" value="SMALL SUBUNIT PROCESSOME COMPONENT 20 HOMOLOG"/>
    <property type="match status" value="1"/>
</dbReference>
<protein>
    <recommendedName>
        <fullName evidence="7">HEAT repeat protein</fullName>
    </recommendedName>
</protein>
<dbReference type="GeneID" id="54417887"/>
<feature type="compositionally biased region" description="Basic and acidic residues" evidence="1">
    <location>
        <begin position="2501"/>
        <end position="2524"/>
    </location>
</feature>
<gene>
    <name evidence="4 6" type="ORF">P152DRAFT_427992</name>
</gene>
<evidence type="ECO:0000259" key="2">
    <source>
        <dbReference type="Pfam" id="PF07539"/>
    </source>
</evidence>
<organism evidence="4">
    <name type="scientific">Eremomyces bilateralis CBS 781.70</name>
    <dbReference type="NCBI Taxonomy" id="1392243"/>
    <lineage>
        <taxon>Eukaryota</taxon>
        <taxon>Fungi</taxon>
        <taxon>Dikarya</taxon>
        <taxon>Ascomycota</taxon>
        <taxon>Pezizomycotina</taxon>
        <taxon>Dothideomycetes</taxon>
        <taxon>Dothideomycetes incertae sedis</taxon>
        <taxon>Eremomycetales</taxon>
        <taxon>Eremomycetaceae</taxon>
        <taxon>Eremomyces</taxon>
    </lineage>
</organism>
<dbReference type="RefSeq" id="XP_033537797.1">
    <property type="nucleotide sequence ID" value="XM_033677317.1"/>
</dbReference>
<proteinExistence type="predicted"/>
<evidence type="ECO:0000256" key="1">
    <source>
        <dbReference type="SAM" id="MobiDB-lite"/>
    </source>
</evidence>
<dbReference type="GO" id="GO:0030686">
    <property type="term" value="C:90S preribosome"/>
    <property type="evidence" value="ECO:0007669"/>
    <property type="project" value="TreeGrafter"/>
</dbReference>
<evidence type="ECO:0000259" key="3">
    <source>
        <dbReference type="Pfam" id="PF20416"/>
    </source>
</evidence>
<feature type="compositionally biased region" description="Basic and acidic residues" evidence="1">
    <location>
        <begin position="2533"/>
        <end position="2546"/>
    </location>
</feature>
<feature type="region of interest" description="Disordered" evidence="1">
    <location>
        <begin position="2501"/>
        <end position="2552"/>
    </location>
</feature>
<sequence>MPPKTKRLSRPKSKIREKKEHGNGNRHRFQSFTRRIANISIDPIRSTRNERLEIDSDDTSSYFRTSLERWEDINLSGNFTNFSQKVRPLSQTLPQILHHEKEIHELLLEHIGLGDTLSLEPLLSLVSSFARDLGVRFEKYFPTTVNAVAGLVLRHNAVEVIEWSFMCLAWLFKFLFRVLIEDIKTVFDLMEPLLGASHEKPFLSRFAAEALSFLIRKAASSRKEEHKALNAIVQHSLESAAEADPPSKTFQGGLIVLYVESIKGIQDRVHLNGPTILHELVTVAVELSTDTFRTHLMTDIISGIFVEISPELCAEAHASLISVILEIAQAKEFTLTQWKFLVNLLFSAISVCRDRSEVDWKGVFQCIDLSMSFVEGNGVNHADIAPDVLGLSVLALQRCPLDVMLIRSKQLDRLIREPWAAYFVAFCEFFAKFGIERFDGFLLALFQRFVTEQWNAYETGICSSLLNILPRLSGQGRPIVIPQAWKNRMCSFFNTLCSAETDDPSFQSQLWLCNVFLELPSQQRLNLDIEKHLTKTLRNLLLRTLKHTKDSMRSDLRLFSLGNAHKCLLSADSSTPHDDWASICEMAPSVAFAPAFWEAMSMRCRSGCRLSDLTEAQVDRLADSMKMALSAPSRSLRNCCLDTLGLLCAGETPLVPIIDALQSIESAPVSIDTGRAVGIPIRKLATLYSAASSHPLLKVCIPAYCFGLLTVHFAPIWEDILKTLRAIVESKEGELVVSQISFEWLRGPDQGNAIEAEPDEDEEQEDDWILPHHGNTFLERTVKSFEKSFHQEKHAEEHLRTIFKQAHDINPDSTISRQEQALRVFNAVPHMAEKRSRELVPFLMKWTETLSQVNADEITQDDEAEQEQDSLDITLDVKERKSLLSLFSKFKNPKALYQSSEVHGALSTLLTVGDSDIQRSAMKALMTWKSPSLLKYQEALFDLIDDAKFKDRITIFLGNVDDDSALQPTDRPVVMPIVLRLLYGKAITKSGTRSAANRPENKRRAIFGALTRFPAEDLLEYIRICFGPLRDVKLFQGDDVDQDVLNEDVLDIRRQQGVLTMLRDLLAFLGSSAESVAADVVEPILYCLLRSYPSSSNNAASPERQKVVRSISYKCLAMLFEHGTGIDWTKYVPIILSTAVFDRDVSFAGEQAQAVSGLLQLVGLFYGNSATACFLSQEYPSMLKSVVDCLTTPNAKAEVQVFVLSQVLDGLAELASESGLQSQTIQESLLRDVDYALDSIAAIIEKGSEQPVLEASLSTLVTFSGLVRTQKSAEKLVMLVSSLLEQPKGQLNQKVKTDLLRILHHFIPRTQMDAASDEFERLYRIISSIFGDPGKPEIRLLLCDVVDDLSQINDSLAGISTICRELNSVEYRNLSEPDFTKRLGAYHQVNETLYSSLTTLQWLPILYNALHFLKVPDELSIRASASLTVRRFIEVSGTKSEEECAAYKCQVESVILPDLIKGLRAHDEQVRAEFVGLLGVMVAKYPSGSSVSSLGPLLMNGDEEASVFANILHIQHHRRLRAMRRMAEQAQTGQFTTFVVSQVLIPLMESFVLDKTTAENHHNLVTEAIIAINSLAAWLAWSQMRAILQKHCGRLKAPEAKTKTLTRLISSYLDSLSRSASKLKKSEDAADGDVDMSDAVETALSKSITSPTKFRRDLTDGVLPPLYQFLHKQDEDTVQSRMILAPCYAKTIKLLTDDEFEQKLVSLLSEVSAVLRSKSADTRDTARKAIADIVTALGPQSVGFVIKSLNSTLQRGYQRHVFSFTVHTLLVILIPTISAGDLDYCLEDLVNVMMDSTFGAVGEEKESEDYISQMKEVKSNKSFDAMEIVSKICTQSSIASLIQPLRVLLTENLPLAMIRKVDEFLRRIGLGIMQNPALSDRGILIFCFEILQQPTKQAAGARRASLLYKLVRFGLDLLRSVLQKHPNLKTPENLSGLLPPICDSILASHEEVQMSAMRLAASIIAAPLPRLATDAPVFVAEAVRIVEGAPNTGTELSQAALKLIVAVLKDRKDVMVKEKHIAHILKRIRTDIEEPERQGVMFSLLKAVTGRKMVMPELYEAMDTVARIMITNQTKSTRAMARSTYFLFLTNCPQSKDRFSKQVQFLVKNLQYQYEEGRESTMELMHLVLTKLGEDLVQQVIKSAFVPLVMVIINDESESCRAMAGILLKEAMQRAESEQRSTTVRLLQDWLSQSESDALRHAALQIWALWFEVIGDDNRDVGPFLSWMAEFLSDPTTMSDRDNWETIYFSLQTFEKFCTIAPQRAFSSKTKPVWEAMQQCLWFPHQWVKGMAAKLIGLYLDQYFRTKVSNEKAGTEKSAPSFDLGDDELIGLTKSHLRAFESPEPADELLKYCSRNLLALARLVAQTQVPLVSRRSLAQKEEQELENDESESEEVEQASRSIPGARGLLPTIRVKKAAIDLMASLCETLDKDVLSESIHVFLPSLYNMTDPSQPKAKSLNVTYNQLLTETINTSQGIMSGLQKKLGTTEYVRHYQKAKEAAAQRREERRVKRKLDAVNDPEAHERMKRKKRETSKARQKEVSMEYRGRRRGW</sequence>
<reference evidence="4 6" key="1">
    <citation type="submission" date="2020-01" db="EMBL/GenBank/DDBJ databases">
        <authorList>
            <consortium name="DOE Joint Genome Institute"/>
            <person name="Haridas S."/>
            <person name="Albert R."/>
            <person name="Binder M."/>
            <person name="Bloem J."/>
            <person name="Labutti K."/>
            <person name="Salamov A."/>
            <person name="Andreopoulos B."/>
            <person name="Baker S.E."/>
            <person name="Barry K."/>
            <person name="Bills G."/>
            <person name="Bluhm B.H."/>
            <person name="Cannon C."/>
            <person name="Castanera R."/>
            <person name="Culley D.E."/>
            <person name="Daum C."/>
            <person name="Ezra D."/>
            <person name="Gonzalez J.B."/>
            <person name="Henrissat B."/>
            <person name="Kuo A."/>
            <person name="Liang C."/>
            <person name="Lipzen A."/>
            <person name="Lutzoni F."/>
            <person name="Magnuson J."/>
            <person name="Mondo S."/>
            <person name="Nolan M."/>
            <person name="Ohm R."/>
            <person name="Pangilinan J."/>
            <person name="Park H.-J."/>
            <person name="Ramirez L."/>
            <person name="Alfaro M."/>
            <person name="Sun H."/>
            <person name="Tritt A."/>
            <person name="Yoshinaga Y."/>
            <person name="Zwiers L.-H."/>
            <person name="Turgeon B.G."/>
            <person name="Goodwin S.B."/>
            <person name="Spatafora J.W."/>
            <person name="Crous P.W."/>
            <person name="Grigoriev I.V."/>
        </authorList>
    </citation>
    <scope>NUCLEOTIDE SEQUENCE</scope>
    <source>
        <strain evidence="4 6">CBS 781.70</strain>
    </source>
</reference>
<evidence type="ECO:0000313" key="4">
    <source>
        <dbReference type="EMBL" id="KAF1816166.1"/>
    </source>
</evidence>
<dbReference type="Pfam" id="PF20416">
    <property type="entry name" value="UTP20"/>
    <property type="match status" value="1"/>
</dbReference>